<dbReference type="GO" id="GO:0004197">
    <property type="term" value="F:cysteine-type endopeptidase activity"/>
    <property type="evidence" value="ECO:0007669"/>
    <property type="project" value="InterPro"/>
</dbReference>
<dbReference type="EMBL" id="JARJCM010000102">
    <property type="protein sequence ID" value="KAJ7029409.1"/>
    <property type="molecule type" value="Genomic_DNA"/>
</dbReference>
<dbReference type="Pfam" id="PF00656">
    <property type="entry name" value="Peptidase_C14"/>
    <property type="match status" value="1"/>
</dbReference>
<dbReference type="AlphaFoldDB" id="A0AAD6X226"/>
<proteinExistence type="inferred from homology"/>
<protein>
    <submittedName>
        <fullName evidence="5">Caspase domain-containing protein</fullName>
    </submittedName>
</protein>
<dbReference type="InterPro" id="IPR011600">
    <property type="entry name" value="Pept_C14_caspase"/>
</dbReference>
<gene>
    <name evidence="5" type="ORF">C8F04DRAFT_43489</name>
</gene>
<keyword evidence="6" id="KW-1185">Reference proteome</keyword>
<dbReference type="Gene3D" id="3.40.50.1460">
    <property type="match status" value="1"/>
</dbReference>
<keyword evidence="3" id="KW-0378">Hydrolase</keyword>
<reference evidence="5" key="1">
    <citation type="submission" date="2023-03" db="EMBL/GenBank/DDBJ databases">
        <title>Massive genome expansion in bonnet fungi (Mycena s.s.) driven by repeated elements and novel gene families across ecological guilds.</title>
        <authorList>
            <consortium name="Lawrence Berkeley National Laboratory"/>
            <person name="Harder C.B."/>
            <person name="Miyauchi S."/>
            <person name="Viragh M."/>
            <person name="Kuo A."/>
            <person name="Thoen E."/>
            <person name="Andreopoulos B."/>
            <person name="Lu D."/>
            <person name="Skrede I."/>
            <person name="Drula E."/>
            <person name="Henrissat B."/>
            <person name="Morin E."/>
            <person name="Kohler A."/>
            <person name="Barry K."/>
            <person name="LaButti K."/>
            <person name="Morin E."/>
            <person name="Salamov A."/>
            <person name="Lipzen A."/>
            <person name="Mereny Z."/>
            <person name="Hegedus B."/>
            <person name="Baldrian P."/>
            <person name="Stursova M."/>
            <person name="Weitz H."/>
            <person name="Taylor A."/>
            <person name="Grigoriev I.V."/>
            <person name="Nagy L.G."/>
            <person name="Martin F."/>
            <person name="Kauserud H."/>
        </authorList>
    </citation>
    <scope>NUCLEOTIDE SEQUENCE</scope>
    <source>
        <strain evidence="5">CBHHK200</strain>
    </source>
</reference>
<evidence type="ECO:0000313" key="6">
    <source>
        <dbReference type="Proteomes" id="UP001218188"/>
    </source>
</evidence>
<dbReference type="PANTHER" id="PTHR48104:SF30">
    <property type="entry name" value="METACASPASE-1"/>
    <property type="match status" value="1"/>
</dbReference>
<evidence type="ECO:0000313" key="5">
    <source>
        <dbReference type="EMBL" id="KAJ7029409.1"/>
    </source>
</evidence>
<keyword evidence="2" id="KW-0053">Apoptosis</keyword>
<dbReference type="GO" id="GO:0006915">
    <property type="term" value="P:apoptotic process"/>
    <property type="evidence" value="ECO:0007669"/>
    <property type="project" value="UniProtKB-KW"/>
</dbReference>
<dbReference type="GO" id="GO:0005737">
    <property type="term" value="C:cytoplasm"/>
    <property type="evidence" value="ECO:0007669"/>
    <property type="project" value="TreeGrafter"/>
</dbReference>
<dbReference type="Proteomes" id="UP001218188">
    <property type="component" value="Unassembled WGS sequence"/>
</dbReference>
<dbReference type="InterPro" id="IPR050452">
    <property type="entry name" value="Metacaspase"/>
</dbReference>
<name>A0AAD6X226_9AGAR</name>
<evidence type="ECO:0000256" key="2">
    <source>
        <dbReference type="ARBA" id="ARBA00022703"/>
    </source>
</evidence>
<evidence type="ECO:0000256" key="3">
    <source>
        <dbReference type="ARBA" id="ARBA00022807"/>
    </source>
</evidence>
<sequence>MTLTYQLGELQRNSRCPVFAFIIGIDEYSSNTIPNLKGCVNDAQTMKAYLTHQFCIPDSQIAFLTNKDATRRAILQKFRTHLIDNSAIQKDDSIIIYYAGHGSGAPAPDSWPSTHGRVKTFVPHDEREKTLKGEVTHGIPDRTLNLLLEALASAKGNNITVILDCSHSATGTGSPSGSGIFPIPRFVETLLPIPEKLDVNLLGARAGQVSLPPGISHNFMDSHVLLAACREQQRARECLSAAGEPCGFFTDSLIKALCTLGPNRISYANLVDLLPRLPNQHPQCEGENKHRFLFEGEGGAVYERRVYTLKVKDNDIVEANAGSVDGVVVGTQFLLETDVNCLLVAESVNLDSSVLIPTSAAADIQHGARVIVSHWKNDAAVMKVYVHTSEDPPLAVSDVAVPDGLGANFLVVDSLEAADLAIRRSGDEEFIITRLDAKIPRYTAPTVALGMPLNILPTAVDSVAHFNYFLGKQNGRSSDNLFASGSDNVRLEMYQLDGEYGARVPNSAVGNLIIDNEARFRLEPDGKYGFAIVNESARDLFPYLFYFDPSTYSIDAWYLPESHDMFAPLPAKLSTASDPSRITVGYGASGGYAFQFVVPEHLTSDTGFLKLFVSTKYFDLKRIEQLAAVDAATGTPDAQEPRPKLEAEGEMWAAIGVAMTMYTGEDPHGL</sequence>
<feature type="domain" description="Peptidase C14 caspase" evidence="4">
    <location>
        <begin position="19"/>
        <end position="261"/>
    </location>
</feature>
<dbReference type="InterPro" id="IPR029030">
    <property type="entry name" value="Caspase-like_dom_sf"/>
</dbReference>
<keyword evidence="3" id="KW-0788">Thiol protease</keyword>
<keyword evidence="3" id="KW-0645">Protease</keyword>
<dbReference type="PANTHER" id="PTHR48104">
    <property type="entry name" value="METACASPASE-4"/>
    <property type="match status" value="1"/>
</dbReference>
<comment type="caution">
    <text evidence="5">The sequence shown here is derived from an EMBL/GenBank/DDBJ whole genome shotgun (WGS) entry which is preliminary data.</text>
</comment>
<dbReference type="GO" id="GO:0006508">
    <property type="term" value="P:proteolysis"/>
    <property type="evidence" value="ECO:0007669"/>
    <property type="project" value="InterPro"/>
</dbReference>
<evidence type="ECO:0000256" key="1">
    <source>
        <dbReference type="ARBA" id="ARBA00009005"/>
    </source>
</evidence>
<comment type="similarity">
    <text evidence="1">Belongs to the peptidase C14B family.</text>
</comment>
<accession>A0AAD6X226</accession>
<dbReference type="SUPFAM" id="SSF52129">
    <property type="entry name" value="Caspase-like"/>
    <property type="match status" value="1"/>
</dbReference>
<evidence type="ECO:0000259" key="4">
    <source>
        <dbReference type="Pfam" id="PF00656"/>
    </source>
</evidence>
<organism evidence="5 6">
    <name type="scientific">Mycena alexandri</name>
    <dbReference type="NCBI Taxonomy" id="1745969"/>
    <lineage>
        <taxon>Eukaryota</taxon>
        <taxon>Fungi</taxon>
        <taxon>Dikarya</taxon>
        <taxon>Basidiomycota</taxon>
        <taxon>Agaricomycotina</taxon>
        <taxon>Agaricomycetes</taxon>
        <taxon>Agaricomycetidae</taxon>
        <taxon>Agaricales</taxon>
        <taxon>Marasmiineae</taxon>
        <taxon>Mycenaceae</taxon>
        <taxon>Mycena</taxon>
    </lineage>
</organism>